<gene>
    <name evidence="4" type="ORF">CLV28_0534</name>
</gene>
<evidence type="ECO:0000259" key="3">
    <source>
        <dbReference type="PROSITE" id="PS50006"/>
    </source>
</evidence>
<evidence type="ECO:0000313" key="5">
    <source>
        <dbReference type="Proteomes" id="UP000231693"/>
    </source>
</evidence>
<dbReference type="SUPFAM" id="SSF49879">
    <property type="entry name" value="SMAD/FHA domain"/>
    <property type="match status" value="1"/>
</dbReference>
<feature type="region of interest" description="Disordered" evidence="2">
    <location>
        <begin position="142"/>
        <end position="177"/>
    </location>
</feature>
<sequence>MLRYDDGDGCALVTERAVVLLAERPVQTLTDALWQALTADAGVLDLLQVLTGTGGLRDLPSFAIVVDDGAGTHVAVRGDVDVRLVGAAGRVEVDGRGVMTWAERTVDGVVEFDVVASAIPGSRSYPLVAGVVAAGRVRRGTQVVSGSEAPTSEVEAPSPSSASPSSASSPSAPASALAPGAVLGVPASFAEPQATADVSSGDAFSDAASESTPSDVAPDAVAPSDDAPGAGVPAGDASSDEPPAADAPADTAPGTDVSSDDAPSDHAPSDEALDEVGASDGEPVEAAPVEEPEIDGYTHLWGRTVASTVEAAAVRPLEEDEDAQDADAQDRDAAGHGAAPGPVPSPAGDAAPDPVVLETMVPEATVPPTRPLSEGMISGIPRELSTPGPVHAAAVPSPPSPSPAGGPAGRPAAPPPPTDDELEAHTVHSSAIASLRVAAQAASAASGPAPAPGPSGPMVLARVCACGRTNPPQYERCVACGASLEADAVQVPRPSLGTVRVSDGRTVDLDRPLVVGRRPRSTTAASSDLPRLVTVASPQQDISRSHVEVRIEGWHVLVNDLDTTNGTVLRREGAAPRRLHPHLPELVSAGDVIDLGDDVTLTFDDLL</sequence>
<dbReference type="RefSeq" id="WP_100421725.1">
    <property type="nucleotide sequence ID" value="NZ_BOOX01000004.1"/>
</dbReference>
<name>A0A2M9CZR7_9CELL</name>
<feature type="region of interest" description="Disordered" evidence="2">
    <location>
        <begin position="312"/>
        <end position="422"/>
    </location>
</feature>
<keyword evidence="1" id="KW-0597">Phosphoprotein</keyword>
<dbReference type="InterPro" id="IPR008984">
    <property type="entry name" value="SMAD_FHA_dom_sf"/>
</dbReference>
<protein>
    <submittedName>
        <fullName evidence="4">FHA domain-containing protein</fullName>
    </submittedName>
</protein>
<evidence type="ECO:0000313" key="4">
    <source>
        <dbReference type="EMBL" id="PJJ77315.1"/>
    </source>
</evidence>
<feature type="region of interest" description="Disordered" evidence="2">
    <location>
        <begin position="194"/>
        <end position="295"/>
    </location>
</feature>
<evidence type="ECO:0000256" key="1">
    <source>
        <dbReference type="ARBA" id="ARBA00022553"/>
    </source>
</evidence>
<feature type="compositionally biased region" description="Low complexity" evidence="2">
    <location>
        <begin position="147"/>
        <end position="177"/>
    </location>
</feature>
<evidence type="ECO:0000256" key="2">
    <source>
        <dbReference type="SAM" id="MobiDB-lite"/>
    </source>
</evidence>
<dbReference type="Proteomes" id="UP000231693">
    <property type="component" value="Unassembled WGS sequence"/>
</dbReference>
<dbReference type="AlphaFoldDB" id="A0A2M9CZR7"/>
<feature type="compositionally biased region" description="Low complexity" evidence="2">
    <location>
        <begin position="335"/>
        <end position="356"/>
    </location>
</feature>
<organism evidence="4 5">
    <name type="scientific">Sediminihabitans luteus</name>
    <dbReference type="NCBI Taxonomy" id="1138585"/>
    <lineage>
        <taxon>Bacteria</taxon>
        <taxon>Bacillati</taxon>
        <taxon>Actinomycetota</taxon>
        <taxon>Actinomycetes</taxon>
        <taxon>Micrococcales</taxon>
        <taxon>Cellulomonadaceae</taxon>
        <taxon>Sediminihabitans</taxon>
    </lineage>
</organism>
<dbReference type="PROSITE" id="PS50006">
    <property type="entry name" value="FHA_DOMAIN"/>
    <property type="match status" value="1"/>
</dbReference>
<keyword evidence="5" id="KW-1185">Reference proteome</keyword>
<dbReference type="EMBL" id="PGFE01000001">
    <property type="protein sequence ID" value="PJJ77315.1"/>
    <property type="molecule type" value="Genomic_DNA"/>
</dbReference>
<proteinExistence type="predicted"/>
<dbReference type="Pfam" id="PF00498">
    <property type="entry name" value="FHA"/>
    <property type="match status" value="1"/>
</dbReference>
<comment type="caution">
    <text evidence="4">The sequence shown here is derived from an EMBL/GenBank/DDBJ whole genome shotgun (WGS) entry which is preliminary data.</text>
</comment>
<dbReference type="OrthoDB" id="5485098at2"/>
<feature type="compositionally biased region" description="Low complexity" evidence="2">
    <location>
        <begin position="213"/>
        <end position="256"/>
    </location>
</feature>
<dbReference type="Gene3D" id="2.60.200.20">
    <property type="match status" value="1"/>
</dbReference>
<feature type="compositionally biased region" description="Acidic residues" evidence="2">
    <location>
        <begin position="318"/>
        <end position="327"/>
    </location>
</feature>
<reference evidence="4 5" key="1">
    <citation type="submission" date="2017-11" db="EMBL/GenBank/DDBJ databases">
        <title>Genomic Encyclopedia of Archaeal and Bacterial Type Strains, Phase II (KMG-II): From Individual Species to Whole Genera.</title>
        <authorList>
            <person name="Goeker M."/>
        </authorList>
    </citation>
    <scope>NUCLEOTIDE SEQUENCE [LARGE SCALE GENOMIC DNA]</scope>
    <source>
        <strain evidence="4 5">DSM 25478</strain>
    </source>
</reference>
<feature type="domain" description="FHA" evidence="3">
    <location>
        <begin position="513"/>
        <end position="574"/>
    </location>
</feature>
<dbReference type="InterPro" id="IPR000253">
    <property type="entry name" value="FHA_dom"/>
</dbReference>
<dbReference type="CDD" id="cd00060">
    <property type="entry name" value="FHA"/>
    <property type="match status" value="1"/>
</dbReference>
<accession>A0A2M9CZR7</accession>